<sequence>MWVLFQYRRIWKDVERELVPEWQDVSRPCEHEQMEVHHKYDEHHTQEEINSLYFNDEVGSIDAHSWNTATKWMATLIVCCISGVVAMVTAIQASLVTVIAADFQVSQEAENCATGKISPFIVDTAKPLGMFLFGFAVGSLVTGPFSETCGRNLVFSVTMGLMMCCLALSGISHTLAQQLVFRFLAGFLGSSPLVCAGGSISDMWTPVERVYVFPVFAIVSFIGTPIAPIIGGYLARNNASWRWNDWISIAVTGFFLLLVVLILPETFRPLLQRAKTHVIRKRTDKWEVPENPQFKAQPPLWRKIIDGLWRPFVLTAYEPIVVLFTFYLSLIYIILLSSLSGYTFIFSNTYGLDNAQTGLTFLGMLAGNCASGFLIPYGKKLYARDLEKAIAMAEEHNDDQRRNHSDSDSQELIKTEDVSPPPESQLYYAMVGAPFIPISLYWMAYTARPDISYWSPIVGSSLFGFGFSLVFVSCYQYLSSCYGIWTASALSAVNFLRALASGGMFIASMPMYQAMGVMWTLTMLAIAATVMVPVPYAFYKWGRKVRKLSKHACKD</sequence>
<gene>
    <name evidence="8" type="ORF">DSM5745_02703</name>
</gene>
<evidence type="ECO:0000259" key="7">
    <source>
        <dbReference type="PROSITE" id="PS50850"/>
    </source>
</evidence>
<feature type="transmembrane region" description="Helical" evidence="6">
    <location>
        <begin position="518"/>
        <end position="539"/>
    </location>
</feature>
<feature type="compositionally biased region" description="Basic and acidic residues" evidence="5">
    <location>
        <begin position="396"/>
        <end position="417"/>
    </location>
</feature>
<evidence type="ECO:0000313" key="9">
    <source>
        <dbReference type="Proteomes" id="UP000256690"/>
    </source>
</evidence>
<feature type="transmembrane region" description="Helical" evidence="6">
    <location>
        <begin position="74"/>
        <end position="101"/>
    </location>
</feature>
<dbReference type="EMBL" id="PVWQ01000003">
    <property type="protein sequence ID" value="RDW86061.1"/>
    <property type="molecule type" value="Genomic_DNA"/>
</dbReference>
<feature type="transmembrane region" description="Helical" evidence="6">
    <location>
        <begin position="484"/>
        <end position="506"/>
    </location>
</feature>
<name>A0A3D8SIQ7_9EURO</name>
<evidence type="ECO:0000256" key="6">
    <source>
        <dbReference type="SAM" id="Phobius"/>
    </source>
</evidence>
<evidence type="ECO:0000256" key="3">
    <source>
        <dbReference type="ARBA" id="ARBA00022989"/>
    </source>
</evidence>
<evidence type="ECO:0000256" key="5">
    <source>
        <dbReference type="SAM" id="MobiDB-lite"/>
    </source>
</evidence>
<keyword evidence="2 6" id="KW-0812">Transmembrane</keyword>
<feature type="transmembrane region" description="Helical" evidence="6">
    <location>
        <begin position="153"/>
        <end position="173"/>
    </location>
</feature>
<dbReference type="RefSeq" id="XP_026605585.1">
    <property type="nucleotide sequence ID" value="XM_026744719.1"/>
</dbReference>
<keyword evidence="9" id="KW-1185">Reference proteome</keyword>
<dbReference type="OrthoDB" id="3936150at2759"/>
<dbReference type="InterPro" id="IPR020846">
    <property type="entry name" value="MFS_dom"/>
</dbReference>
<dbReference type="SUPFAM" id="SSF103473">
    <property type="entry name" value="MFS general substrate transporter"/>
    <property type="match status" value="1"/>
</dbReference>
<feature type="transmembrane region" description="Helical" evidence="6">
    <location>
        <begin position="128"/>
        <end position="146"/>
    </location>
</feature>
<evidence type="ECO:0000256" key="1">
    <source>
        <dbReference type="ARBA" id="ARBA00004141"/>
    </source>
</evidence>
<dbReference type="InterPro" id="IPR036259">
    <property type="entry name" value="MFS_trans_sf"/>
</dbReference>
<organism evidence="8 9">
    <name type="scientific">Aspergillus mulundensis</name>
    <dbReference type="NCBI Taxonomy" id="1810919"/>
    <lineage>
        <taxon>Eukaryota</taxon>
        <taxon>Fungi</taxon>
        <taxon>Dikarya</taxon>
        <taxon>Ascomycota</taxon>
        <taxon>Pezizomycotina</taxon>
        <taxon>Eurotiomycetes</taxon>
        <taxon>Eurotiomycetidae</taxon>
        <taxon>Eurotiales</taxon>
        <taxon>Aspergillaceae</taxon>
        <taxon>Aspergillus</taxon>
        <taxon>Aspergillus subgen. Nidulantes</taxon>
    </lineage>
</organism>
<dbReference type="GO" id="GO:0022857">
    <property type="term" value="F:transmembrane transporter activity"/>
    <property type="evidence" value="ECO:0007669"/>
    <property type="project" value="InterPro"/>
</dbReference>
<comment type="caution">
    <text evidence="8">The sequence shown here is derived from an EMBL/GenBank/DDBJ whole genome shotgun (WGS) entry which is preliminary data.</text>
</comment>
<dbReference type="InterPro" id="IPR011701">
    <property type="entry name" value="MFS"/>
</dbReference>
<feature type="region of interest" description="Disordered" evidence="5">
    <location>
        <begin position="396"/>
        <end position="419"/>
    </location>
</feature>
<dbReference type="Gene3D" id="1.20.1250.20">
    <property type="entry name" value="MFS general substrate transporter like domains"/>
    <property type="match status" value="1"/>
</dbReference>
<feature type="transmembrane region" description="Helical" evidence="6">
    <location>
        <begin position="210"/>
        <end position="234"/>
    </location>
</feature>
<protein>
    <recommendedName>
        <fullName evidence="7">Major facilitator superfamily (MFS) profile domain-containing protein</fullName>
    </recommendedName>
</protein>
<evidence type="ECO:0000313" key="8">
    <source>
        <dbReference type="EMBL" id="RDW86061.1"/>
    </source>
</evidence>
<feature type="transmembrane region" description="Helical" evidence="6">
    <location>
        <begin position="357"/>
        <end position="378"/>
    </location>
</feature>
<dbReference type="PROSITE" id="PS50850">
    <property type="entry name" value="MFS"/>
    <property type="match status" value="1"/>
</dbReference>
<dbReference type="AlphaFoldDB" id="A0A3D8SIQ7"/>
<dbReference type="Pfam" id="PF07690">
    <property type="entry name" value="MFS_1"/>
    <property type="match status" value="1"/>
</dbReference>
<dbReference type="GeneID" id="38113073"/>
<keyword evidence="3 6" id="KW-1133">Transmembrane helix</keyword>
<feature type="transmembrane region" description="Helical" evidence="6">
    <location>
        <begin position="451"/>
        <end position="472"/>
    </location>
</feature>
<feature type="transmembrane region" description="Helical" evidence="6">
    <location>
        <begin position="426"/>
        <end position="445"/>
    </location>
</feature>
<feature type="transmembrane region" description="Helical" evidence="6">
    <location>
        <begin position="179"/>
        <end position="198"/>
    </location>
</feature>
<dbReference type="PANTHER" id="PTHR23502:SF47">
    <property type="entry name" value="MAJOR FACILITATOR SUPERFAMILY (MFS) PROFILE DOMAIN-CONTAINING PROTEIN-RELATED"/>
    <property type="match status" value="1"/>
</dbReference>
<reference evidence="8 9" key="1">
    <citation type="journal article" date="2018" name="IMA Fungus">
        <title>IMA Genome-F 9: Draft genome sequence of Annulohypoxylon stygium, Aspergillus mulundensis, Berkeleyomyces basicola (syn. Thielaviopsis basicola), Ceratocystis smalleyi, two Cercospora beticola strains, Coleophoma cylindrospora, Fusarium fracticaudum, Phialophora cf. hyalina, and Morchella septimelata.</title>
        <authorList>
            <person name="Wingfield B.D."/>
            <person name="Bills G.F."/>
            <person name="Dong Y."/>
            <person name="Huang W."/>
            <person name="Nel W.J."/>
            <person name="Swalarsk-Parry B.S."/>
            <person name="Vaghefi N."/>
            <person name="Wilken P.M."/>
            <person name="An Z."/>
            <person name="de Beer Z.W."/>
            <person name="De Vos L."/>
            <person name="Chen L."/>
            <person name="Duong T.A."/>
            <person name="Gao Y."/>
            <person name="Hammerbacher A."/>
            <person name="Kikkert J.R."/>
            <person name="Li Y."/>
            <person name="Li H."/>
            <person name="Li K."/>
            <person name="Li Q."/>
            <person name="Liu X."/>
            <person name="Ma X."/>
            <person name="Naidoo K."/>
            <person name="Pethybridge S.J."/>
            <person name="Sun J."/>
            <person name="Steenkamp E.T."/>
            <person name="van der Nest M.A."/>
            <person name="van Wyk S."/>
            <person name="Wingfield M.J."/>
            <person name="Xiong C."/>
            <person name="Yue Q."/>
            <person name="Zhang X."/>
        </authorList>
    </citation>
    <scope>NUCLEOTIDE SEQUENCE [LARGE SCALE GENOMIC DNA]</scope>
    <source>
        <strain evidence="8 9">DSM 5745</strain>
    </source>
</reference>
<proteinExistence type="predicted"/>
<keyword evidence="4 6" id="KW-0472">Membrane</keyword>
<dbReference type="Proteomes" id="UP000256690">
    <property type="component" value="Unassembled WGS sequence"/>
</dbReference>
<dbReference type="GO" id="GO:0005886">
    <property type="term" value="C:plasma membrane"/>
    <property type="evidence" value="ECO:0007669"/>
    <property type="project" value="TreeGrafter"/>
</dbReference>
<dbReference type="STRING" id="1810919.A0A3D8SIQ7"/>
<feature type="transmembrane region" description="Helical" evidence="6">
    <location>
        <begin position="320"/>
        <end position="345"/>
    </location>
</feature>
<feature type="transmembrane region" description="Helical" evidence="6">
    <location>
        <begin position="246"/>
        <end position="263"/>
    </location>
</feature>
<evidence type="ECO:0000256" key="2">
    <source>
        <dbReference type="ARBA" id="ARBA00022692"/>
    </source>
</evidence>
<accession>A0A3D8SIQ7</accession>
<comment type="subcellular location">
    <subcellularLocation>
        <location evidence="1">Membrane</location>
        <topology evidence="1">Multi-pass membrane protein</topology>
    </subcellularLocation>
</comment>
<dbReference type="PANTHER" id="PTHR23502">
    <property type="entry name" value="MAJOR FACILITATOR SUPERFAMILY"/>
    <property type="match status" value="1"/>
</dbReference>
<evidence type="ECO:0000256" key="4">
    <source>
        <dbReference type="ARBA" id="ARBA00023136"/>
    </source>
</evidence>
<feature type="domain" description="Major facilitator superfamily (MFS) profile" evidence="7">
    <location>
        <begin position="71"/>
        <end position="540"/>
    </location>
</feature>